<protein>
    <recommendedName>
        <fullName evidence="2">Tail specific protease domain-containing protein</fullName>
    </recommendedName>
</protein>
<proteinExistence type="predicted"/>
<dbReference type="RefSeq" id="WP_185064204.1">
    <property type="nucleotide sequence ID" value="NZ_BAABJP010000007.1"/>
</dbReference>
<gene>
    <name evidence="3" type="ORF">GCM10023321_15090</name>
</gene>
<organism evidence="3 4">
    <name type="scientific">Pseudonocardia eucalypti</name>
    <dbReference type="NCBI Taxonomy" id="648755"/>
    <lineage>
        <taxon>Bacteria</taxon>
        <taxon>Bacillati</taxon>
        <taxon>Actinomycetota</taxon>
        <taxon>Actinomycetes</taxon>
        <taxon>Pseudonocardiales</taxon>
        <taxon>Pseudonocardiaceae</taxon>
        <taxon>Pseudonocardia</taxon>
    </lineage>
</organism>
<dbReference type="EMBL" id="BAABJP010000007">
    <property type="protein sequence ID" value="GAA5150196.1"/>
    <property type="molecule type" value="Genomic_DNA"/>
</dbReference>
<feature type="domain" description="Tail specific protease" evidence="2">
    <location>
        <begin position="244"/>
        <end position="451"/>
    </location>
</feature>
<keyword evidence="4" id="KW-1185">Reference proteome</keyword>
<dbReference type="InterPro" id="IPR028204">
    <property type="entry name" value="Tricorn_C1"/>
</dbReference>
<sequence length="478" mass="51677">MNHSRKTICRAWIAAFAALLPISGCSSSPPGGGGAAAGSLDGVWRSDGYGLVFDIGAGRMKISQVTKISCAVVTEANQSAATSDGAGTTFLVDKKKRSQPVLDVDSGLLTVSAGQTPDTRRLRVDGAISDIVLQRVDRMPEVCSAPPANTPVHNFDIFWQAFHENYPFFALHNVNWDEQRARFRPRVNDATTPAQLHALFVEMIKPLEDAHTSVALDGEDDDLEFDGNRPDPQPLSDDDLDLVNETVNQKLVDKRQRFAEKKISLGHLPNNVGYLRVSSFEGYADTGRFEDEVAELGRALDAAFASPMSGLVIDVRMNDGGSDVLATMIASRLTTKPYVAYAKTARNDPDDAGRFTEPQTITVQPGPGKAFTGQVALLISRYSVSAAETFAQSLIGRPGVTRIGESTQGVFSDVLNWKLPNGITFGLPNEVYTTDGKAYDKVGVPADINTGLVFQRANLQAHRDPELEAALTTLSNHR</sequence>
<dbReference type="Pfam" id="PF03572">
    <property type="entry name" value="Peptidase_S41"/>
    <property type="match status" value="1"/>
</dbReference>
<comment type="caution">
    <text evidence="3">The sequence shown here is derived from an EMBL/GenBank/DDBJ whole genome shotgun (WGS) entry which is preliminary data.</text>
</comment>
<evidence type="ECO:0000313" key="4">
    <source>
        <dbReference type="Proteomes" id="UP001428817"/>
    </source>
</evidence>
<keyword evidence="1" id="KW-0732">Signal</keyword>
<dbReference type="Proteomes" id="UP001428817">
    <property type="component" value="Unassembled WGS sequence"/>
</dbReference>
<dbReference type="PANTHER" id="PTHR11261:SF3">
    <property type="entry name" value="RETINOL-BINDING PROTEIN 3"/>
    <property type="match status" value="1"/>
</dbReference>
<dbReference type="Gene3D" id="3.30.750.44">
    <property type="match status" value="1"/>
</dbReference>
<dbReference type="SUPFAM" id="SSF52096">
    <property type="entry name" value="ClpP/crotonase"/>
    <property type="match status" value="1"/>
</dbReference>
<feature type="chain" id="PRO_5046890090" description="Tail specific protease domain-containing protein" evidence="1">
    <location>
        <begin position="28"/>
        <end position="478"/>
    </location>
</feature>
<evidence type="ECO:0000259" key="2">
    <source>
        <dbReference type="SMART" id="SM00245"/>
    </source>
</evidence>
<accession>A0ABP9PQ08</accession>
<dbReference type="Gene3D" id="3.90.226.10">
    <property type="entry name" value="2-enoyl-CoA Hydratase, Chain A, domain 1"/>
    <property type="match status" value="1"/>
</dbReference>
<reference evidence="4" key="1">
    <citation type="journal article" date="2019" name="Int. J. Syst. Evol. Microbiol.">
        <title>The Global Catalogue of Microorganisms (GCM) 10K type strain sequencing project: providing services to taxonomists for standard genome sequencing and annotation.</title>
        <authorList>
            <consortium name="The Broad Institute Genomics Platform"/>
            <consortium name="The Broad Institute Genome Sequencing Center for Infectious Disease"/>
            <person name="Wu L."/>
            <person name="Ma J."/>
        </authorList>
    </citation>
    <scope>NUCLEOTIDE SEQUENCE [LARGE SCALE GENOMIC DNA]</scope>
    <source>
        <strain evidence="4">JCM 18303</strain>
    </source>
</reference>
<dbReference type="Pfam" id="PF14684">
    <property type="entry name" value="Tricorn_C1"/>
    <property type="match status" value="1"/>
</dbReference>
<dbReference type="CDD" id="cd07563">
    <property type="entry name" value="Peptidase_S41_IRBP"/>
    <property type="match status" value="1"/>
</dbReference>
<dbReference type="InterPro" id="IPR005151">
    <property type="entry name" value="Tail-specific_protease"/>
</dbReference>
<dbReference type="PANTHER" id="PTHR11261">
    <property type="entry name" value="INTERPHOTORECEPTOR RETINOID-BINDING PROTEIN"/>
    <property type="match status" value="1"/>
</dbReference>
<name>A0ABP9PQ08_9PSEU</name>
<feature type="signal peptide" evidence="1">
    <location>
        <begin position="1"/>
        <end position="27"/>
    </location>
</feature>
<evidence type="ECO:0000313" key="3">
    <source>
        <dbReference type="EMBL" id="GAA5150196.1"/>
    </source>
</evidence>
<dbReference type="SMART" id="SM00245">
    <property type="entry name" value="TSPc"/>
    <property type="match status" value="1"/>
</dbReference>
<evidence type="ECO:0000256" key="1">
    <source>
        <dbReference type="SAM" id="SignalP"/>
    </source>
</evidence>
<dbReference type="InterPro" id="IPR029045">
    <property type="entry name" value="ClpP/crotonase-like_dom_sf"/>
</dbReference>